<reference evidence="5" key="1">
    <citation type="submission" date="2023-08" db="EMBL/GenBank/DDBJ databases">
        <title>Draft sequence of the Babesia gibsoni genome.</title>
        <authorList>
            <person name="Yamagishi J.Y."/>
            <person name="Xuan X.X."/>
        </authorList>
    </citation>
    <scope>NUCLEOTIDE SEQUENCE</scope>
    <source>
        <strain evidence="5">Azabu</strain>
    </source>
</reference>
<evidence type="ECO:0000313" key="6">
    <source>
        <dbReference type="Proteomes" id="UP001230268"/>
    </source>
</evidence>
<dbReference type="SUPFAM" id="SSF47216">
    <property type="entry name" value="Proteasome activator"/>
    <property type="match status" value="1"/>
</dbReference>
<dbReference type="InterPro" id="IPR003185">
    <property type="entry name" value="Proteasome_activ_PA28_N"/>
</dbReference>
<evidence type="ECO:0000259" key="4">
    <source>
        <dbReference type="Pfam" id="PF02252"/>
    </source>
</evidence>
<organism evidence="5 6">
    <name type="scientific">Babesia gibsoni</name>
    <dbReference type="NCBI Taxonomy" id="33632"/>
    <lineage>
        <taxon>Eukaryota</taxon>
        <taxon>Sar</taxon>
        <taxon>Alveolata</taxon>
        <taxon>Apicomplexa</taxon>
        <taxon>Aconoidasida</taxon>
        <taxon>Piroplasmida</taxon>
        <taxon>Babesiidae</taxon>
        <taxon>Babesia</taxon>
    </lineage>
</organism>
<dbReference type="InterPro" id="IPR009077">
    <property type="entry name" value="Proteasome_activ_PA28"/>
</dbReference>
<dbReference type="EMBL" id="JAVEPI010000002">
    <property type="protein sequence ID" value="KAK1443644.1"/>
    <property type="molecule type" value="Genomic_DNA"/>
</dbReference>
<evidence type="ECO:0000256" key="1">
    <source>
        <dbReference type="ARBA" id="ARBA00005883"/>
    </source>
</evidence>
<dbReference type="GO" id="GO:0005737">
    <property type="term" value="C:cytoplasm"/>
    <property type="evidence" value="ECO:0007669"/>
    <property type="project" value="TreeGrafter"/>
</dbReference>
<feature type="domain" description="Proteasome activator PA28 C-terminal" evidence="4">
    <location>
        <begin position="98"/>
        <end position="238"/>
    </location>
</feature>
<dbReference type="Gene3D" id="1.20.5.120">
    <property type="entry name" value="Proteasome activator pa28, N-terminal domain"/>
    <property type="match status" value="1"/>
</dbReference>
<evidence type="ECO:0000256" key="2">
    <source>
        <dbReference type="ARBA" id="ARBA00022942"/>
    </source>
</evidence>
<dbReference type="InterPro" id="IPR036252">
    <property type="entry name" value="Proteasome_activ_sf"/>
</dbReference>
<keyword evidence="2 5" id="KW-0647">Proteasome</keyword>
<dbReference type="Proteomes" id="UP001230268">
    <property type="component" value="Unassembled WGS sequence"/>
</dbReference>
<dbReference type="InterPro" id="IPR036997">
    <property type="entry name" value="PA28_C_sf"/>
</dbReference>
<proteinExistence type="inferred from homology"/>
<dbReference type="PANTHER" id="PTHR10660:SF2">
    <property type="entry name" value="LD45860P"/>
    <property type="match status" value="1"/>
</dbReference>
<dbReference type="GO" id="GO:2000045">
    <property type="term" value="P:regulation of G1/S transition of mitotic cell cycle"/>
    <property type="evidence" value="ECO:0007669"/>
    <property type="project" value="TreeGrafter"/>
</dbReference>
<dbReference type="GO" id="GO:0061133">
    <property type="term" value="F:endopeptidase activator activity"/>
    <property type="evidence" value="ECO:0007669"/>
    <property type="project" value="TreeGrafter"/>
</dbReference>
<comment type="similarity">
    <text evidence="1">Belongs to the PA28 family.</text>
</comment>
<keyword evidence="6" id="KW-1185">Reference proteome</keyword>
<dbReference type="Pfam" id="PF02252">
    <property type="entry name" value="PA28_C"/>
    <property type="match status" value="1"/>
</dbReference>
<protein>
    <submittedName>
        <fullName evidence="5">Proteasome regulator pa28 like protein</fullName>
    </submittedName>
</protein>
<accession>A0AAD8PDZ4</accession>
<dbReference type="PANTHER" id="PTHR10660">
    <property type="entry name" value="PROTEASOME REGULATOR PA28"/>
    <property type="match status" value="1"/>
</dbReference>
<evidence type="ECO:0000259" key="3">
    <source>
        <dbReference type="Pfam" id="PF02251"/>
    </source>
</evidence>
<gene>
    <name evidence="5" type="ORF">BgAZ_205200</name>
</gene>
<sequence>MANSALLRNADPLDQDIKEKHATFKNDITNQALDFIRDKIPRKILHFNQLIKENSFKGNVYNWDDLDNVSYRAAPIDEYRSKRKKKSLDEDDFQMQTPVHKQILEKLQNIKNEVADFTEMMGIIRLWIQLNVPRIEDGNNFGVGIQEDVIGELNRVDEGIYSSHDMVFKYYMARAKLWTKVLKYPNVSDYSEAIRELDEKQWVHIKFIYTEIRNNYSMLYDLICKNWQKIVKPKSDDGGSRMTF</sequence>
<dbReference type="GO" id="GO:0005654">
    <property type="term" value="C:nucleoplasm"/>
    <property type="evidence" value="ECO:0007669"/>
    <property type="project" value="TreeGrafter"/>
</dbReference>
<dbReference type="Pfam" id="PF02251">
    <property type="entry name" value="PA28_N"/>
    <property type="match status" value="1"/>
</dbReference>
<dbReference type="FunFam" id="1.20.120.180:FF:000002">
    <property type="entry name" value="Proteasome activator complex subunit 1"/>
    <property type="match status" value="1"/>
</dbReference>
<dbReference type="InterPro" id="IPR036996">
    <property type="entry name" value="PA28_N_sf"/>
</dbReference>
<dbReference type="GO" id="GO:0008537">
    <property type="term" value="C:proteasome activator complex"/>
    <property type="evidence" value="ECO:0007669"/>
    <property type="project" value="InterPro"/>
</dbReference>
<evidence type="ECO:0000313" key="5">
    <source>
        <dbReference type="EMBL" id="KAK1443644.1"/>
    </source>
</evidence>
<dbReference type="InterPro" id="IPR003186">
    <property type="entry name" value="PA28_C"/>
</dbReference>
<dbReference type="AlphaFoldDB" id="A0AAD8PDZ4"/>
<feature type="domain" description="Proteasome activator PA28 N-terminal" evidence="3">
    <location>
        <begin position="18"/>
        <end position="57"/>
    </location>
</feature>
<comment type="caution">
    <text evidence="5">The sequence shown here is derived from an EMBL/GenBank/DDBJ whole genome shotgun (WGS) entry which is preliminary data.</text>
</comment>
<name>A0AAD8PDZ4_BABGI</name>
<dbReference type="GO" id="GO:0061136">
    <property type="term" value="P:regulation of proteasomal protein catabolic process"/>
    <property type="evidence" value="ECO:0007669"/>
    <property type="project" value="TreeGrafter"/>
</dbReference>
<dbReference type="Gene3D" id="1.20.120.180">
    <property type="entry name" value="Proteasome activator pa28, C-terminal domain"/>
    <property type="match status" value="1"/>
</dbReference>